<dbReference type="Proteomes" id="UP000041770">
    <property type="component" value="Unassembled WGS sequence"/>
</dbReference>
<proteinExistence type="predicted"/>
<dbReference type="EMBL" id="CWQY01000004">
    <property type="protein sequence ID" value="CSC24172.1"/>
    <property type="molecule type" value="Genomic_DNA"/>
</dbReference>
<name>A0A655XXT5_VIBCL</name>
<dbReference type="AlphaFoldDB" id="A0A655XXT5"/>
<organism evidence="2 3">
    <name type="scientific">Vibrio cholerae</name>
    <dbReference type="NCBI Taxonomy" id="666"/>
    <lineage>
        <taxon>Bacteria</taxon>
        <taxon>Pseudomonadati</taxon>
        <taxon>Pseudomonadota</taxon>
        <taxon>Gammaproteobacteria</taxon>
        <taxon>Vibrionales</taxon>
        <taxon>Vibrionaceae</taxon>
        <taxon>Vibrio</taxon>
    </lineage>
</organism>
<dbReference type="EMBL" id="CWOW01000010">
    <property type="protein sequence ID" value="CSA69314.1"/>
    <property type="molecule type" value="Genomic_DNA"/>
</dbReference>
<evidence type="ECO:0000313" key="2">
    <source>
        <dbReference type="EMBL" id="CSC24172.1"/>
    </source>
</evidence>
<protein>
    <submittedName>
        <fullName evidence="2">Uncharacterized protein</fullName>
    </submittedName>
</protein>
<evidence type="ECO:0000313" key="4">
    <source>
        <dbReference type="Proteomes" id="UP000044806"/>
    </source>
</evidence>
<gene>
    <name evidence="1" type="ORF">ERS013165_02200</name>
    <name evidence="2" type="ORF">ERS013200_00932</name>
</gene>
<reference evidence="3 4" key="1">
    <citation type="submission" date="2015-07" db="EMBL/GenBank/DDBJ databases">
        <authorList>
            <consortium name="Pathogen Informatics"/>
        </authorList>
    </citation>
    <scope>NUCLEOTIDE SEQUENCE [LARGE SCALE GENOMIC DNA]</scope>
    <source>
        <strain evidence="2 3">A316</strain>
        <strain evidence="1 4">A51</strain>
    </source>
</reference>
<evidence type="ECO:0000313" key="3">
    <source>
        <dbReference type="Proteomes" id="UP000041770"/>
    </source>
</evidence>
<evidence type="ECO:0000313" key="1">
    <source>
        <dbReference type="EMBL" id="CSA69314.1"/>
    </source>
</evidence>
<sequence>MNTLEKFANGRLLEFGSDTEVSGSEGGVAVHPTRNPRISRENVCLTVNMSHLIDKKMK</sequence>
<accession>A0A655XXT5</accession>
<dbReference type="Proteomes" id="UP000044806">
    <property type="component" value="Unassembled WGS sequence"/>
</dbReference>